<dbReference type="Proteomes" id="UP001249851">
    <property type="component" value="Unassembled WGS sequence"/>
</dbReference>
<comment type="caution">
    <text evidence="1">The sequence shown here is derived from an EMBL/GenBank/DDBJ whole genome shotgun (WGS) entry which is preliminary data.</text>
</comment>
<gene>
    <name evidence="1" type="ORF">P5673_003894</name>
</gene>
<reference evidence="1" key="1">
    <citation type="journal article" date="2023" name="G3 (Bethesda)">
        <title>Whole genome assembly and annotation of the endangered Caribbean coral Acropora cervicornis.</title>
        <authorList>
            <person name="Selwyn J.D."/>
            <person name="Vollmer S.V."/>
        </authorList>
    </citation>
    <scope>NUCLEOTIDE SEQUENCE</scope>
    <source>
        <strain evidence="1">K2</strain>
    </source>
</reference>
<keyword evidence="2" id="KW-1185">Reference proteome</keyword>
<evidence type="ECO:0000313" key="2">
    <source>
        <dbReference type="Proteomes" id="UP001249851"/>
    </source>
</evidence>
<protein>
    <submittedName>
        <fullName evidence="1">Uncharacterized protein</fullName>
    </submittedName>
</protein>
<organism evidence="1 2">
    <name type="scientific">Acropora cervicornis</name>
    <name type="common">Staghorn coral</name>
    <dbReference type="NCBI Taxonomy" id="6130"/>
    <lineage>
        <taxon>Eukaryota</taxon>
        <taxon>Metazoa</taxon>
        <taxon>Cnidaria</taxon>
        <taxon>Anthozoa</taxon>
        <taxon>Hexacorallia</taxon>
        <taxon>Scleractinia</taxon>
        <taxon>Astrocoeniina</taxon>
        <taxon>Acroporidae</taxon>
        <taxon>Acropora</taxon>
    </lineage>
</organism>
<evidence type="ECO:0000313" key="1">
    <source>
        <dbReference type="EMBL" id="KAK2571314.1"/>
    </source>
</evidence>
<dbReference type="EMBL" id="JARQWQ010000006">
    <property type="protein sequence ID" value="KAK2571314.1"/>
    <property type="molecule type" value="Genomic_DNA"/>
</dbReference>
<proteinExistence type="predicted"/>
<name>A0AAD9R1D7_ACRCE</name>
<accession>A0AAD9R1D7</accession>
<reference evidence="1" key="2">
    <citation type="journal article" date="2023" name="Science">
        <title>Genomic signatures of disease resistance in endangered staghorn corals.</title>
        <authorList>
            <person name="Vollmer S.V."/>
            <person name="Selwyn J.D."/>
            <person name="Despard B.A."/>
            <person name="Roesel C.L."/>
        </authorList>
    </citation>
    <scope>NUCLEOTIDE SEQUENCE</scope>
    <source>
        <strain evidence="1">K2</strain>
    </source>
</reference>
<dbReference type="AlphaFoldDB" id="A0AAD9R1D7"/>
<sequence length="112" mass="12875">MISSEQLLNERIRGDYIKDLIQQGVTNITIRRIVVIVSDSGSFLLVSNVDVAISCNGNSLNLNVTETFWKPTQPELISELYEVRPNIETDQVRQLTLTNYLEDVFKALRYRK</sequence>